<dbReference type="Proteomes" id="UP000321805">
    <property type="component" value="Chromosome"/>
</dbReference>
<proteinExistence type="predicted"/>
<dbReference type="KEGG" id="bsol:FSW04_09645"/>
<keyword evidence="2" id="KW-1185">Reference proteome</keyword>
<dbReference type="AlphaFoldDB" id="A0A5B8U4J4"/>
<sequence length="298" mass="31936">MTTVARRVLDRQLRLIEARDLEGLLGQYHEDAVLLRFDRTVSGRAALREHLAVQLAQGMLVRELVQVAETDDLVSWQAVVEAGGRDVRTYGALWLRGERIARQIAGTFPVADAAPAARRAAVRVDLEPYDAWAAHAVPDPRRAGREAVGPVLLEIVHAEGPVLAERAYRLYVRASGGKALTSIARAPLSGAAYRLRQAGAIAFDDEDGSPAGADLAPGHPIVLRPAGVAPVRVRELGPRALDEVPLGEIAELMRRLRAAGAAELPRAVLDAYGLVRMTAKAEEYLSRAQVLALGAAGA</sequence>
<organism evidence="1 2">
    <name type="scientific">Baekduia soli</name>
    <dbReference type="NCBI Taxonomy" id="496014"/>
    <lineage>
        <taxon>Bacteria</taxon>
        <taxon>Bacillati</taxon>
        <taxon>Actinomycetota</taxon>
        <taxon>Thermoleophilia</taxon>
        <taxon>Solirubrobacterales</taxon>
        <taxon>Baekduiaceae</taxon>
        <taxon>Baekduia</taxon>
    </lineage>
</organism>
<dbReference type="SUPFAM" id="SSF54427">
    <property type="entry name" value="NTF2-like"/>
    <property type="match status" value="1"/>
</dbReference>
<reference evidence="1 2" key="1">
    <citation type="journal article" date="2018" name="J. Microbiol.">
        <title>Baekduia soli gen. nov., sp. nov., a novel bacterium isolated from the soil of Baekdu Mountain and proposal of a novel family name, Baekduiaceae fam. nov.</title>
        <authorList>
            <person name="An D.S."/>
            <person name="Siddiqi M.Z."/>
            <person name="Kim K.H."/>
            <person name="Yu H.S."/>
            <person name="Im W.T."/>
        </authorList>
    </citation>
    <scope>NUCLEOTIDE SEQUENCE [LARGE SCALE GENOMIC DNA]</scope>
    <source>
        <strain evidence="1 2">BR7-21</strain>
    </source>
</reference>
<evidence type="ECO:0000313" key="1">
    <source>
        <dbReference type="EMBL" id="QEC47805.1"/>
    </source>
</evidence>
<evidence type="ECO:0000313" key="2">
    <source>
        <dbReference type="Proteomes" id="UP000321805"/>
    </source>
</evidence>
<protein>
    <submittedName>
        <fullName evidence="1">Nuclear transport factor 2 family protein</fullName>
    </submittedName>
</protein>
<dbReference type="Gene3D" id="3.10.450.50">
    <property type="match status" value="1"/>
</dbReference>
<dbReference type="RefSeq" id="WP_146918676.1">
    <property type="nucleotide sequence ID" value="NZ_CP042430.1"/>
</dbReference>
<dbReference type="EMBL" id="CP042430">
    <property type="protein sequence ID" value="QEC47805.1"/>
    <property type="molecule type" value="Genomic_DNA"/>
</dbReference>
<gene>
    <name evidence="1" type="ORF">FSW04_09645</name>
</gene>
<dbReference type="InterPro" id="IPR032710">
    <property type="entry name" value="NTF2-like_dom_sf"/>
</dbReference>
<dbReference type="OrthoDB" id="3542646at2"/>
<name>A0A5B8U4J4_9ACTN</name>
<accession>A0A5B8U4J4</accession>